<dbReference type="Pfam" id="PF07583">
    <property type="entry name" value="PSCyt2"/>
    <property type="match status" value="1"/>
</dbReference>
<evidence type="ECO:0000256" key="1">
    <source>
        <dbReference type="SAM" id="SignalP"/>
    </source>
</evidence>
<dbReference type="PANTHER" id="PTHR35889:SF3">
    <property type="entry name" value="F-BOX DOMAIN-CONTAINING PROTEIN"/>
    <property type="match status" value="1"/>
</dbReference>
<evidence type="ECO:0000259" key="4">
    <source>
        <dbReference type="Pfam" id="PF07635"/>
    </source>
</evidence>
<organism evidence="5">
    <name type="scientific">Singulisphaera sp. Ch08</name>
    <dbReference type="NCBI Taxonomy" id="3120278"/>
    <lineage>
        <taxon>Bacteria</taxon>
        <taxon>Pseudomonadati</taxon>
        <taxon>Planctomycetota</taxon>
        <taxon>Planctomycetia</taxon>
        <taxon>Isosphaerales</taxon>
        <taxon>Isosphaeraceae</taxon>
        <taxon>Singulisphaera</taxon>
    </lineage>
</organism>
<protein>
    <submittedName>
        <fullName evidence="5">PSD1 and planctomycete cytochrome C domain-containing protein</fullName>
    </submittedName>
</protein>
<feature type="domain" description="DUF1553" evidence="3">
    <location>
        <begin position="843"/>
        <end position="1077"/>
    </location>
</feature>
<dbReference type="GO" id="GO:0020037">
    <property type="term" value="F:heme binding"/>
    <property type="evidence" value="ECO:0007669"/>
    <property type="project" value="InterPro"/>
</dbReference>
<proteinExistence type="predicted"/>
<dbReference type="RefSeq" id="WP_406700657.1">
    <property type="nucleotide sequence ID" value="NZ_CP155447.1"/>
</dbReference>
<dbReference type="AlphaFoldDB" id="A0AAU7CT23"/>
<dbReference type="InterPro" id="IPR011444">
    <property type="entry name" value="DUF1549"/>
</dbReference>
<dbReference type="EMBL" id="CP155447">
    <property type="protein sequence ID" value="XBH07816.1"/>
    <property type="molecule type" value="Genomic_DNA"/>
</dbReference>
<dbReference type="PANTHER" id="PTHR35889">
    <property type="entry name" value="CYCLOINULO-OLIGOSACCHARIDE FRUCTANOTRANSFERASE-RELATED"/>
    <property type="match status" value="1"/>
</dbReference>
<dbReference type="InterPro" id="IPR036909">
    <property type="entry name" value="Cyt_c-like_dom_sf"/>
</dbReference>
<feature type="domain" description="Cytochrome C Planctomycete-type" evidence="4">
    <location>
        <begin position="49"/>
        <end position="106"/>
    </location>
</feature>
<name>A0AAU7CT23_9BACT</name>
<dbReference type="InterPro" id="IPR022655">
    <property type="entry name" value="DUF1553"/>
</dbReference>
<dbReference type="Pfam" id="PF07587">
    <property type="entry name" value="PSD1"/>
    <property type="match status" value="1"/>
</dbReference>
<feature type="signal peptide" evidence="1">
    <location>
        <begin position="1"/>
        <end position="26"/>
    </location>
</feature>
<evidence type="ECO:0000313" key="5">
    <source>
        <dbReference type="EMBL" id="XBH07816.1"/>
    </source>
</evidence>
<sequence length="1105" mass="122043">MHHCTLARPVCLTLLVLGLLARSVFAGESEAARNDFFEKEVRPVLHERCIECHGDRETPKAGLRLTSREAILKGGESGPAAVIGAPDESLLIEVIRYIDEPRMPPKAKLTDREIATLTRWVAMGLPWPNSKPSAPVAGESGKPGSGITDEQRRFWSFQPVREVRVPQVQDQSWARSDIDRFILAMLEAKGLRPAPPADKRTLLRRATFDLTGLPPTPEEVEAFLADQSPDSFNRVVDRLLASSHYGERWGRHWLDVVRYADSFDARGVGGAGDIAEAWRYRDWVVDAFNRDLPYKDFLIHQIAGDLLPPPEPGGLNVEGTIATGMLAIGNWGGGDADKEKLLTDIADDQVDVVSRSFMGLTVACARCHDHKFDPIPTSDYYGLAGIFFSSHILPNVGPKTGGPPMLQIPLVSRAEMARRERAKQEAVTLEKSLQNLLNEEKTRLARDLISQTARYMVAAWDYRSQPNGPSSQSLRDFARARKLHAYALRQWIEDLGLGGDYPLMTTFVRGVSGRAGLQAWKGKADCPSLTVNSTDAEIALLTFKLPARSVSVHPGPNGGVAVSWTSPVSGRVAVSGLLADADAAGGDGVAWAVVHRARVSRHELARGEIANGGSHRLVASSLASILVEKGDRIELQVLPKNGHTCDTTTVELAIRAEGGQGDWHLARDLMEQPLPSNPHPDRLGHEAVWRFEDIEGDVRSAAFSADSRKALEPWERVLRDTPADREALERAANKFQASYNRVDQDSPFWVRMDADENSLPEPTYRKIEQIRKDLNALRAVATAPTLYANGAQEGGVPESPHAGVHDVRIHLRGSYSRLGDVVPRHFPLVVGGGSQPPITSGSGRLELARWLASPEHPLTARVMVNRIWQQHFGVGIVRTPSNFGKLGERPTHPELLDHLAKRFVDSGWSIKQMHREMMRTSVYQQASNPLPETGAADPGNQWYGRMNRRRLESEAIRDSLLAVSGQLDRSMKGPAIRDFANKRRTLYFMTIRSDRSSFGPLFDAADSTAMVDVRTVSTVAPQALFLLNNAFVMEQAQALATRLEAGNRDDAAKIDRAFSILFGRPVDDTEKEIGLAYLKSSRPRESAWDAYCQLLLCTNEFIYID</sequence>
<keyword evidence="1" id="KW-0732">Signal</keyword>
<reference evidence="5" key="1">
    <citation type="submission" date="2024-05" db="EMBL/GenBank/DDBJ databases">
        <title>Planctomycetes of the genus Singulisphaera possess chitinolytic capabilities.</title>
        <authorList>
            <person name="Ivanova A."/>
        </authorList>
    </citation>
    <scope>NUCLEOTIDE SEQUENCE</scope>
    <source>
        <strain evidence="5">Ch08T</strain>
    </source>
</reference>
<dbReference type="SUPFAM" id="SSF46626">
    <property type="entry name" value="Cytochrome c"/>
    <property type="match status" value="1"/>
</dbReference>
<dbReference type="Pfam" id="PF07635">
    <property type="entry name" value="PSCyt1"/>
    <property type="match status" value="1"/>
</dbReference>
<dbReference type="GO" id="GO:0009055">
    <property type="term" value="F:electron transfer activity"/>
    <property type="evidence" value="ECO:0007669"/>
    <property type="project" value="InterPro"/>
</dbReference>
<evidence type="ECO:0000259" key="3">
    <source>
        <dbReference type="Pfam" id="PF07587"/>
    </source>
</evidence>
<dbReference type="InterPro" id="IPR011429">
    <property type="entry name" value="Cyt_c_Planctomycete-type"/>
</dbReference>
<feature type="chain" id="PRO_5043739195" evidence="1">
    <location>
        <begin position="27"/>
        <end position="1105"/>
    </location>
</feature>
<gene>
    <name evidence="5" type="ORF">V5E97_17825</name>
</gene>
<feature type="domain" description="DUF1549" evidence="2">
    <location>
        <begin position="178"/>
        <end position="389"/>
    </location>
</feature>
<accession>A0AAU7CT23</accession>
<evidence type="ECO:0000259" key="2">
    <source>
        <dbReference type="Pfam" id="PF07583"/>
    </source>
</evidence>